<evidence type="ECO:0000313" key="1">
    <source>
        <dbReference type="EMBL" id="KAJ9657030.1"/>
    </source>
</evidence>
<dbReference type="Proteomes" id="UP001172386">
    <property type="component" value="Unassembled WGS sequence"/>
</dbReference>
<comment type="caution">
    <text evidence="1">The sequence shown here is derived from an EMBL/GenBank/DDBJ whole genome shotgun (WGS) entry which is preliminary data.</text>
</comment>
<accession>A0ACC3A853</accession>
<proteinExistence type="predicted"/>
<protein>
    <submittedName>
        <fullName evidence="1">Uncharacterized protein</fullName>
    </submittedName>
</protein>
<dbReference type="EMBL" id="JAPDRQ010000070">
    <property type="protein sequence ID" value="KAJ9657030.1"/>
    <property type="molecule type" value="Genomic_DNA"/>
</dbReference>
<evidence type="ECO:0000313" key="2">
    <source>
        <dbReference type="Proteomes" id="UP001172386"/>
    </source>
</evidence>
<organism evidence="1 2">
    <name type="scientific">Neophaeococcomyces mojaviensis</name>
    <dbReference type="NCBI Taxonomy" id="3383035"/>
    <lineage>
        <taxon>Eukaryota</taxon>
        <taxon>Fungi</taxon>
        <taxon>Dikarya</taxon>
        <taxon>Ascomycota</taxon>
        <taxon>Pezizomycotina</taxon>
        <taxon>Eurotiomycetes</taxon>
        <taxon>Chaetothyriomycetidae</taxon>
        <taxon>Chaetothyriales</taxon>
        <taxon>Chaetothyriales incertae sedis</taxon>
        <taxon>Neophaeococcomyces</taxon>
    </lineage>
</organism>
<gene>
    <name evidence="1" type="ORF">H2198_004630</name>
</gene>
<keyword evidence="2" id="KW-1185">Reference proteome</keyword>
<sequence length="321" mass="35900">MHIQRLFIHPVKSLHPAEVTSVRVTNAGIEHDRSFALIKYTENTPEDVSTHLTIKTTSQLCLFRQALDANLSTLIITFTRHGKSIETINIPLNPSAEDLGPTTFAIDIFGSRAIGFDMGPEIASFFSRHLEQPARLIYIGTNGCRAIPAPSLIPQRSSRFPWLFKDEAHEQQIRFADAAPLLITTTASEEDARARLPEGHHKEDIILRFRPNVHIDVSDQPGFQPYEEDTWKKVNISSKADAKEVDLDIVFRTVRCQSLNVDFETGGLVPNERQLYKLLAKDRRVNPAFPMKPCFGVYAFAAPSGTVLSVGDKIEVIALQS</sequence>
<reference evidence="1" key="1">
    <citation type="submission" date="2022-10" db="EMBL/GenBank/DDBJ databases">
        <title>Culturing micro-colonial fungi from biological soil crusts in the Mojave desert and describing Neophaeococcomyces mojavensis, and introducing the new genera and species Taxawa tesnikishii.</title>
        <authorList>
            <person name="Kurbessoian T."/>
            <person name="Stajich J.E."/>
        </authorList>
    </citation>
    <scope>NUCLEOTIDE SEQUENCE</scope>
    <source>
        <strain evidence="1">JES_112</strain>
    </source>
</reference>
<name>A0ACC3A853_9EURO</name>